<dbReference type="InterPro" id="IPR000463">
    <property type="entry name" value="Fatty_acid-bd"/>
</dbReference>
<evidence type="ECO:0000313" key="6">
    <source>
        <dbReference type="RefSeq" id="XP_036370772.1"/>
    </source>
</evidence>
<sequence>MASGLAGKWILESSEKFDEYMTVLGVNIITRTMAKAAVPTQEIRVNGDEWYIKTSTTFKTTEITFKIGEEFEETTADGRKVKTTCTIDGNTLIQDQKGTFDSVLKRELKDGKMVMVLTVQDVVCTRVYKPTE</sequence>
<dbReference type="SUPFAM" id="SSF50814">
    <property type="entry name" value="Lipocalins"/>
    <property type="match status" value="1"/>
</dbReference>
<dbReference type="Proteomes" id="UP000515154">
    <property type="component" value="Linkage group LG29"/>
</dbReference>
<keyword evidence="2" id="KW-0446">Lipid-binding</keyword>
<dbReference type="PANTHER" id="PTHR11955">
    <property type="entry name" value="FATTY ACID BINDING PROTEIN"/>
    <property type="match status" value="1"/>
</dbReference>
<keyword evidence="4" id="KW-1185">Reference proteome</keyword>
<dbReference type="FunFam" id="2.40.128.20:FF:000001">
    <property type="entry name" value="Fatty acid-binding protein, adipocyte"/>
    <property type="match status" value="1"/>
</dbReference>
<protein>
    <submittedName>
        <fullName evidence="5 6">Sodium/calcium exchanger regulatory protein 1 isoform X1</fullName>
    </submittedName>
    <submittedName>
        <fullName evidence="7">Sodium/calcium exchanger regulatory protein 1 isoform X2</fullName>
    </submittedName>
</protein>
<dbReference type="KEGG" id="osn:115226234"/>
<dbReference type="InterPro" id="IPR031259">
    <property type="entry name" value="ILBP"/>
</dbReference>
<dbReference type="Gene3D" id="2.40.128.20">
    <property type="match status" value="1"/>
</dbReference>
<dbReference type="InterPro" id="IPR000566">
    <property type="entry name" value="Lipocln_cytosolic_FA-bd_dom"/>
</dbReference>
<accession>A0A6P7TN79</accession>
<evidence type="ECO:0000259" key="3">
    <source>
        <dbReference type="Pfam" id="PF00061"/>
    </source>
</evidence>
<evidence type="ECO:0000313" key="4">
    <source>
        <dbReference type="Proteomes" id="UP000515154"/>
    </source>
</evidence>
<dbReference type="Pfam" id="PF00061">
    <property type="entry name" value="Lipocalin"/>
    <property type="match status" value="1"/>
</dbReference>
<evidence type="ECO:0000313" key="5">
    <source>
        <dbReference type="RefSeq" id="XP_029653118.1"/>
    </source>
</evidence>
<gene>
    <name evidence="5 6 7" type="primary">LOC115226234</name>
</gene>
<proteinExistence type="inferred from homology"/>
<reference evidence="5 6" key="1">
    <citation type="submission" date="2025-08" db="UniProtKB">
        <authorList>
            <consortium name="RefSeq"/>
        </authorList>
    </citation>
    <scope>IDENTIFICATION</scope>
</reference>
<organism evidence="4 5">
    <name type="scientific">Octopus sinensis</name>
    <name type="common">East Asian common octopus</name>
    <dbReference type="NCBI Taxonomy" id="2607531"/>
    <lineage>
        <taxon>Eukaryota</taxon>
        <taxon>Metazoa</taxon>
        <taxon>Spiralia</taxon>
        <taxon>Lophotrochozoa</taxon>
        <taxon>Mollusca</taxon>
        <taxon>Cephalopoda</taxon>
        <taxon>Coleoidea</taxon>
        <taxon>Octopodiformes</taxon>
        <taxon>Octopoda</taxon>
        <taxon>Incirrata</taxon>
        <taxon>Octopodidae</taxon>
        <taxon>Octopus</taxon>
    </lineage>
</organism>
<dbReference type="GO" id="GO:0008289">
    <property type="term" value="F:lipid binding"/>
    <property type="evidence" value="ECO:0007669"/>
    <property type="project" value="UniProtKB-KW"/>
</dbReference>
<dbReference type="RefSeq" id="XP_036370772.1">
    <property type="nucleotide sequence ID" value="XM_036514879.1"/>
</dbReference>
<dbReference type="AlphaFoldDB" id="A0A6P7TN79"/>
<dbReference type="RefSeq" id="XP_036370773.1">
    <property type="nucleotide sequence ID" value="XM_036514880.1"/>
</dbReference>
<evidence type="ECO:0000256" key="2">
    <source>
        <dbReference type="ARBA" id="ARBA00023121"/>
    </source>
</evidence>
<evidence type="ECO:0000313" key="7">
    <source>
        <dbReference type="RefSeq" id="XP_036370773.1"/>
    </source>
</evidence>
<name>A0A6P7TN79_9MOLL</name>
<dbReference type="InterPro" id="IPR012674">
    <property type="entry name" value="Calycin"/>
</dbReference>
<evidence type="ECO:0000256" key="1">
    <source>
        <dbReference type="ARBA" id="ARBA00008390"/>
    </source>
</evidence>
<dbReference type="PRINTS" id="PR00178">
    <property type="entry name" value="FATTYACIDBP"/>
</dbReference>
<feature type="domain" description="Lipocalin/cytosolic fatty-acid binding" evidence="3">
    <location>
        <begin position="6"/>
        <end position="129"/>
    </location>
</feature>
<dbReference type="RefSeq" id="XP_029653118.1">
    <property type="nucleotide sequence ID" value="XM_029797258.2"/>
</dbReference>
<comment type="similarity">
    <text evidence="1">Belongs to the calycin superfamily. Fatty-acid binding protein (FABP) family.</text>
</comment>